<protein>
    <recommendedName>
        <fullName evidence="4">TRAP transporter solute receptor, TAXI family</fullName>
    </recommendedName>
</protein>
<dbReference type="STRING" id="426128.SAMN05660297_00837"/>
<dbReference type="CDD" id="cd13567">
    <property type="entry name" value="PBP2_TtGluBP"/>
    <property type="match status" value="1"/>
</dbReference>
<proteinExistence type="predicted"/>
<feature type="signal peptide" evidence="1">
    <location>
        <begin position="1"/>
        <end position="22"/>
    </location>
</feature>
<dbReference type="Gene3D" id="3.40.190.10">
    <property type="entry name" value="Periplasmic binding protein-like II"/>
    <property type="match status" value="2"/>
</dbReference>
<feature type="chain" id="PRO_5011554437" description="TRAP transporter solute receptor, TAXI family" evidence="1">
    <location>
        <begin position="23"/>
        <end position="335"/>
    </location>
</feature>
<keyword evidence="3" id="KW-1185">Reference proteome</keyword>
<accession>A0A1I0A1Y1</accession>
<dbReference type="NCBIfam" id="TIGR02122">
    <property type="entry name" value="TRAP_TAXI"/>
    <property type="match status" value="1"/>
</dbReference>
<organism evidence="2 3">
    <name type="scientific">Natronincola peptidivorans</name>
    <dbReference type="NCBI Taxonomy" id="426128"/>
    <lineage>
        <taxon>Bacteria</taxon>
        <taxon>Bacillati</taxon>
        <taxon>Bacillota</taxon>
        <taxon>Clostridia</taxon>
        <taxon>Peptostreptococcales</taxon>
        <taxon>Natronincolaceae</taxon>
        <taxon>Natronincola</taxon>
    </lineage>
</organism>
<dbReference type="AlphaFoldDB" id="A0A1I0A1Y1"/>
<dbReference type="RefSeq" id="WP_090439754.1">
    <property type="nucleotide sequence ID" value="NZ_FOHU01000002.1"/>
</dbReference>
<reference evidence="2 3" key="1">
    <citation type="submission" date="2016-10" db="EMBL/GenBank/DDBJ databases">
        <authorList>
            <person name="de Groot N.N."/>
        </authorList>
    </citation>
    <scope>NUCLEOTIDE SEQUENCE [LARGE SCALE GENOMIC DNA]</scope>
    <source>
        <strain evidence="2 3">DSM 18979</strain>
    </source>
</reference>
<dbReference type="Proteomes" id="UP000199568">
    <property type="component" value="Unassembled WGS sequence"/>
</dbReference>
<sequence>MKKVLFLLLAVVLILTGCGGGAGNTAQEPAQEPAEGEAQIDRSMFITVASGPTSGVYYPIGGGFSNVIEHELGYRSSVQSTGASVENINLILNNRAELAIMMADAVQQAYQAFGAFEGEEPKEELRGLMSLYPNYVQLVTTVDTGIESFYDLEGKRVGVGAPNSGVELNARLMFEAHGMTYDDIRPDYLNYGEAIDQMRNGMIDAAFVTSGIPNSTIMDLATTHEIKIIPIEGEGMEYLKEHYPFFSPNIIPAGTYDNPEDVNTATIMNLLLVNVNVPEEVVYDITKGIYENIDIIHSSHSAAERHINIDTFMDGMVVPFHAGAEKYYKEVGVID</sequence>
<evidence type="ECO:0008006" key="4">
    <source>
        <dbReference type="Google" id="ProtNLM"/>
    </source>
</evidence>
<evidence type="ECO:0000313" key="2">
    <source>
        <dbReference type="EMBL" id="SES88113.1"/>
    </source>
</evidence>
<dbReference type="OrthoDB" id="9776669at2"/>
<gene>
    <name evidence="2" type="ORF">SAMN05660297_00837</name>
</gene>
<evidence type="ECO:0000256" key="1">
    <source>
        <dbReference type="SAM" id="SignalP"/>
    </source>
</evidence>
<dbReference type="EMBL" id="FOHU01000002">
    <property type="protein sequence ID" value="SES88113.1"/>
    <property type="molecule type" value="Genomic_DNA"/>
</dbReference>
<dbReference type="PANTHER" id="PTHR42941">
    <property type="entry name" value="SLL1037 PROTEIN"/>
    <property type="match status" value="1"/>
</dbReference>
<keyword evidence="1" id="KW-0732">Signal</keyword>
<dbReference type="PANTHER" id="PTHR42941:SF1">
    <property type="entry name" value="SLL1037 PROTEIN"/>
    <property type="match status" value="1"/>
</dbReference>
<dbReference type="InterPro" id="IPR011852">
    <property type="entry name" value="TRAP_TAXI"/>
</dbReference>
<dbReference type="SUPFAM" id="SSF53850">
    <property type="entry name" value="Periplasmic binding protein-like II"/>
    <property type="match status" value="1"/>
</dbReference>
<dbReference type="Pfam" id="PF16868">
    <property type="entry name" value="NMT1_3"/>
    <property type="match status" value="1"/>
</dbReference>
<evidence type="ECO:0000313" key="3">
    <source>
        <dbReference type="Proteomes" id="UP000199568"/>
    </source>
</evidence>
<dbReference type="PROSITE" id="PS51257">
    <property type="entry name" value="PROKAR_LIPOPROTEIN"/>
    <property type="match status" value="1"/>
</dbReference>
<name>A0A1I0A1Y1_9FIRM</name>